<protein>
    <recommendedName>
        <fullName evidence="3">Pre-C2HC domain-containing protein</fullName>
    </recommendedName>
</protein>
<accession>A0A482V7Q1</accession>
<dbReference type="STRING" id="1661398.A0A482V7Q1"/>
<name>A0A482V7Q1_ASBVE</name>
<reference evidence="1 2" key="1">
    <citation type="submission" date="2017-03" db="EMBL/GenBank/DDBJ databases">
        <title>Genome of the blue death feigning beetle - Asbolus verrucosus.</title>
        <authorList>
            <person name="Rider S.D."/>
        </authorList>
    </citation>
    <scope>NUCLEOTIDE SEQUENCE [LARGE SCALE GENOMIC DNA]</scope>
    <source>
        <strain evidence="1">Butters</strain>
        <tissue evidence="1">Head and leg muscle</tissue>
    </source>
</reference>
<dbReference type="AlphaFoldDB" id="A0A482V7Q1"/>
<dbReference type="EMBL" id="QDEB01130171">
    <property type="protein sequence ID" value="RZB39233.1"/>
    <property type="molecule type" value="Genomic_DNA"/>
</dbReference>
<organism evidence="1 2">
    <name type="scientific">Asbolus verrucosus</name>
    <name type="common">Desert ironclad beetle</name>
    <dbReference type="NCBI Taxonomy" id="1661398"/>
    <lineage>
        <taxon>Eukaryota</taxon>
        <taxon>Metazoa</taxon>
        <taxon>Ecdysozoa</taxon>
        <taxon>Arthropoda</taxon>
        <taxon>Hexapoda</taxon>
        <taxon>Insecta</taxon>
        <taxon>Pterygota</taxon>
        <taxon>Neoptera</taxon>
        <taxon>Endopterygota</taxon>
        <taxon>Coleoptera</taxon>
        <taxon>Polyphaga</taxon>
        <taxon>Cucujiformia</taxon>
        <taxon>Tenebrionidae</taxon>
        <taxon>Pimeliinae</taxon>
        <taxon>Asbolus</taxon>
    </lineage>
</organism>
<keyword evidence="2" id="KW-1185">Reference proteome</keyword>
<proteinExistence type="predicted"/>
<sequence>MEINTLKKLGVKRQLIQKKKMKVKKLISEDIQYKYDIRNIPQSQVTQKTLYSFLVSIGFQHIITPKVVIKNVDSDITINDIEENSKYLTITKMWRITSRKTGKPTPLIRIITHQKNTIDHLLIHGITLFGRTYYAEPSNPPIPTPVQCSRCFQFGNVLADCPNKPICPKCPNSHPPNTSPLGHKRGHPFVLLLPGKPSSVVLIMPQIQRAYSH</sequence>
<comment type="caution">
    <text evidence="1">The sequence shown here is derived from an EMBL/GenBank/DDBJ whole genome shotgun (WGS) entry which is preliminary data.</text>
</comment>
<evidence type="ECO:0000313" key="2">
    <source>
        <dbReference type="Proteomes" id="UP000292052"/>
    </source>
</evidence>
<evidence type="ECO:0008006" key="3">
    <source>
        <dbReference type="Google" id="ProtNLM"/>
    </source>
</evidence>
<gene>
    <name evidence="1" type="ORF">BDFB_011469</name>
</gene>
<dbReference type="OrthoDB" id="6774612at2759"/>
<evidence type="ECO:0000313" key="1">
    <source>
        <dbReference type="EMBL" id="RZB39233.1"/>
    </source>
</evidence>
<dbReference type="Proteomes" id="UP000292052">
    <property type="component" value="Unassembled WGS sequence"/>
</dbReference>